<dbReference type="CDD" id="cd05339">
    <property type="entry name" value="17beta-HSDXI-like_SDR_c"/>
    <property type="match status" value="1"/>
</dbReference>
<keyword evidence="7" id="KW-0443">Lipid metabolism</keyword>
<keyword evidence="15" id="KW-1185">Reference proteome</keyword>
<keyword evidence="3 13" id="KW-0812">Transmembrane</keyword>
<evidence type="ECO:0000256" key="9">
    <source>
        <dbReference type="ARBA" id="ARBA00059620"/>
    </source>
</evidence>
<comment type="function">
    <text evidence="9">Catalyzes the reduction of all-trans-retinal to all-trans-retinol in the presence of NADPH.</text>
</comment>
<evidence type="ECO:0000256" key="3">
    <source>
        <dbReference type="ARBA" id="ARBA00022692"/>
    </source>
</evidence>
<dbReference type="PRINTS" id="PR00081">
    <property type="entry name" value="GDHRDH"/>
</dbReference>
<evidence type="ECO:0000256" key="10">
    <source>
        <dbReference type="ARBA" id="ARBA00068717"/>
    </source>
</evidence>
<evidence type="ECO:0000313" key="14">
    <source>
        <dbReference type="EMBL" id="CAI2376000.1"/>
    </source>
</evidence>
<keyword evidence="8 13" id="KW-0472">Membrane</keyword>
<evidence type="ECO:0000256" key="7">
    <source>
        <dbReference type="ARBA" id="ARBA00023098"/>
    </source>
</evidence>
<dbReference type="AlphaFoldDB" id="A0AAD1XNU5"/>
<dbReference type="EMBL" id="CAMPGE010017529">
    <property type="protein sequence ID" value="CAI2376000.1"/>
    <property type="molecule type" value="Genomic_DNA"/>
</dbReference>
<evidence type="ECO:0000256" key="5">
    <source>
        <dbReference type="ARBA" id="ARBA00022989"/>
    </source>
</evidence>
<comment type="similarity">
    <text evidence="2 12">Belongs to the short-chain dehydrogenases/reductases (SDR) family.</text>
</comment>
<organism evidence="14 15">
    <name type="scientific">Euplotes crassus</name>
    <dbReference type="NCBI Taxonomy" id="5936"/>
    <lineage>
        <taxon>Eukaryota</taxon>
        <taxon>Sar</taxon>
        <taxon>Alveolata</taxon>
        <taxon>Ciliophora</taxon>
        <taxon>Intramacronucleata</taxon>
        <taxon>Spirotrichea</taxon>
        <taxon>Hypotrichia</taxon>
        <taxon>Euplotida</taxon>
        <taxon>Euplotidae</taxon>
        <taxon>Moneuplotes</taxon>
    </lineage>
</organism>
<dbReference type="PRINTS" id="PR00080">
    <property type="entry name" value="SDRFAMILY"/>
</dbReference>
<keyword evidence="4" id="KW-0521">NADP</keyword>
<dbReference type="Gene3D" id="3.40.50.720">
    <property type="entry name" value="NAD(P)-binding Rossmann-like Domain"/>
    <property type="match status" value="1"/>
</dbReference>
<reference evidence="14" key="1">
    <citation type="submission" date="2023-07" db="EMBL/GenBank/DDBJ databases">
        <authorList>
            <consortium name="AG Swart"/>
            <person name="Singh M."/>
            <person name="Singh A."/>
            <person name="Seah K."/>
            <person name="Emmerich C."/>
        </authorList>
    </citation>
    <scope>NUCLEOTIDE SEQUENCE</scope>
    <source>
        <strain evidence="14">DP1</strain>
    </source>
</reference>
<gene>
    <name evidence="14" type="ORF">ECRASSUSDP1_LOCUS17368</name>
</gene>
<comment type="subcellular location">
    <subcellularLocation>
        <location evidence="1">Membrane</location>
        <topology evidence="1">Multi-pass membrane protein</topology>
    </subcellularLocation>
</comment>
<name>A0AAD1XNU5_EUPCR</name>
<evidence type="ECO:0000256" key="4">
    <source>
        <dbReference type="ARBA" id="ARBA00022857"/>
    </source>
</evidence>
<dbReference type="GO" id="GO:0016020">
    <property type="term" value="C:membrane"/>
    <property type="evidence" value="ECO:0007669"/>
    <property type="project" value="UniProtKB-SubCell"/>
</dbReference>
<dbReference type="FunFam" id="3.40.50.720:FF:000131">
    <property type="entry name" value="Short-chain dehydrogenase/reductase 3"/>
    <property type="match status" value="1"/>
</dbReference>
<dbReference type="InterPro" id="IPR036291">
    <property type="entry name" value="NAD(P)-bd_dom_sf"/>
</dbReference>
<proteinExistence type="inferred from homology"/>
<evidence type="ECO:0000256" key="6">
    <source>
        <dbReference type="ARBA" id="ARBA00023002"/>
    </source>
</evidence>
<keyword evidence="6" id="KW-0560">Oxidoreductase</keyword>
<keyword evidence="5 13" id="KW-1133">Transmembrane helix</keyword>
<dbReference type="PANTHER" id="PTHR24322">
    <property type="entry name" value="PKSB"/>
    <property type="match status" value="1"/>
</dbReference>
<evidence type="ECO:0000256" key="8">
    <source>
        <dbReference type="ARBA" id="ARBA00023136"/>
    </source>
</evidence>
<protein>
    <recommendedName>
        <fullName evidence="10">Short-chain dehydrogenase/reductase 3</fullName>
    </recommendedName>
    <alternativeName>
        <fullName evidence="11">Retinal short-chain dehydrogenase/reductase 1</fullName>
    </alternativeName>
</protein>
<evidence type="ECO:0000256" key="11">
    <source>
        <dbReference type="ARBA" id="ARBA00082544"/>
    </source>
</evidence>
<comment type="caution">
    <text evidence="14">The sequence shown here is derived from an EMBL/GenBank/DDBJ whole genome shotgun (WGS) entry which is preliminary data.</text>
</comment>
<evidence type="ECO:0000256" key="1">
    <source>
        <dbReference type="ARBA" id="ARBA00004141"/>
    </source>
</evidence>
<dbReference type="Pfam" id="PF00106">
    <property type="entry name" value="adh_short"/>
    <property type="match status" value="1"/>
</dbReference>
<dbReference type="Proteomes" id="UP001295684">
    <property type="component" value="Unassembled WGS sequence"/>
</dbReference>
<dbReference type="PANTHER" id="PTHR24322:SF736">
    <property type="entry name" value="RETINOL DEHYDROGENASE 10"/>
    <property type="match status" value="1"/>
</dbReference>
<dbReference type="InterPro" id="IPR002347">
    <property type="entry name" value="SDR_fam"/>
</dbReference>
<evidence type="ECO:0000256" key="2">
    <source>
        <dbReference type="ARBA" id="ARBA00006484"/>
    </source>
</evidence>
<accession>A0AAD1XNU5</accession>
<dbReference type="SUPFAM" id="SSF51735">
    <property type="entry name" value="NAD(P)-binding Rossmann-fold domains"/>
    <property type="match status" value="1"/>
</dbReference>
<sequence length="307" mass="33381">MIGLVFSTFGYFGGAVFLFVVIRLIYSALKNNGLLLKKSVKGEHVFMTGGGAGIGKLMCFILAKQGAKVTVTDINQEWAEQTAKEVKEAGGEAVAVKCDVTVVDDITKAAKVARDTFGDVTILINNAGIVTGKKILETSHQLAEKTLQVNTLAHIYTVKEFLPSMIKKNHGHIVSIASSAGLVGCPGLVDYCASKYGAVGFDESLRLEVKKIGANINTTCICPTFIKTDMFKGAKANEFLVPLLEPDWIAERIVLAIRQNESMLMTPFISNTIYLTRALLPTFFLDLYMKAIGVNESMDHFSGRNKD</sequence>
<evidence type="ECO:0000313" key="15">
    <source>
        <dbReference type="Proteomes" id="UP001295684"/>
    </source>
</evidence>
<dbReference type="GO" id="GO:0052650">
    <property type="term" value="F:all-trans-retinol dehydrogenase (NADP+) activity"/>
    <property type="evidence" value="ECO:0007669"/>
    <property type="project" value="UniProtKB-ARBA"/>
</dbReference>
<feature type="transmembrane region" description="Helical" evidence="13">
    <location>
        <begin position="6"/>
        <end position="29"/>
    </location>
</feature>
<evidence type="ECO:0000256" key="12">
    <source>
        <dbReference type="RuleBase" id="RU000363"/>
    </source>
</evidence>
<evidence type="ECO:0000256" key="13">
    <source>
        <dbReference type="SAM" id="Phobius"/>
    </source>
</evidence>